<feature type="coiled-coil region" evidence="1">
    <location>
        <begin position="549"/>
        <end position="580"/>
    </location>
</feature>
<evidence type="ECO:0000256" key="2">
    <source>
        <dbReference type="SAM" id="MobiDB-lite"/>
    </source>
</evidence>
<keyword evidence="1" id="KW-0175">Coiled coil</keyword>
<organism evidence="4 5">
    <name type="scientific">Escallonia herrerae</name>
    <dbReference type="NCBI Taxonomy" id="1293975"/>
    <lineage>
        <taxon>Eukaryota</taxon>
        <taxon>Viridiplantae</taxon>
        <taxon>Streptophyta</taxon>
        <taxon>Embryophyta</taxon>
        <taxon>Tracheophyta</taxon>
        <taxon>Spermatophyta</taxon>
        <taxon>Magnoliopsida</taxon>
        <taxon>eudicotyledons</taxon>
        <taxon>Gunneridae</taxon>
        <taxon>Pentapetalae</taxon>
        <taxon>asterids</taxon>
        <taxon>campanulids</taxon>
        <taxon>Escalloniales</taxon>
        <taxon>Escalloniaceae</taxon>
        <taxon>Escallonia</taxon>
    </lineage>
</organism>
<comment type="caution">
    <text evidence="4">The sequence shown here is derived from an EMBL/GenBank/DDBJ whole genome shotgun (WGS) entry which is preliminary data.</text>
</comment>
<dbReference type="Proteomes" id="UP001188597">
    <property type="component" value="Unassembled WGS sequence"/>
</dbReference>
<feature type="compositionally biased region" description="Low complexity" evidence="2">
    <location>
        <begin position="122"/>
        <end position="174"/>
    </location>
</feature>
<feature type="domain" description="Transposase (putative) gypsy type" evidence="3">
    <location>
        <begin position="247"/>
        <end position="306"/>
    </location>
</feature>
<evidence type="ECO:0000256" key="1">
    <source>
        <dbReference type="SAM" id="Coils"/>
    </source>
</evidence>
<dbReference type="EMBL" id="JAVXUP010000739">
    <property type="protein sequence ID" value="KAK3021871.1"/>
    <property type="molecule type" value="Genomic_DNA"/>
</dbReference>
<proteinExistence type="predicted"/>
<sequence>MFRQNSARPLSLCSGRVFRRDSARTEFCSAVVTLPGQSVRTGFCSDRILFGRCHSARAECSDEILLGQDSVRPLSLCTRRVFGRDSVGPLSLLFQVFVVCLEDMSESSVSILSPEEDIVINSSSSSRSGQVSTSSSEVGTSNPQLLRPLSSEPLRPSSSQPLQPSTSQRSPSLPAKNALGDVKDQAEDEANPRPWYTVDEKSSKMSTEDLVELLREYPLPVGWYARLPGLQEPANYGTKYETGIYEEQVRSGYRLPLHPFALRFFKHYHMAPGQLVPNGWRKLVGLIYLVQTSGYKLDTTYFMRVFFKICFVKGVANCPGWYYIHSRQRLLKGGPKSNKGWHSRYFFVGRSNKGKLPFDREWNPYCKDFENPGKPTPNNLTKHILSHIKLRGGLSIDEPLSEQQLEWARIIPCTLVPARAVTPPLVPTISSTFPAESASLESQREEERKAAKYRVAPAPKKTRVIPPGHSPQIVEKVSVKEDPIFRHRWTLRSNDVGMPDSQISEQHLVHGVLPRDKEIFQNQTHETFACSFAQAVYTMYASGSEMLSRFEMARQIATLEKRLERIKRKAAEEVTKARDQGIRDFLDGNAGDEWLKKRTEDGLEIYDLGFTKANEMFAERFPDIPLEDFILPAVTSPSTETAMPSEAGDAAASHPPGEGPSSDAPEP</sequence>
<keyword evidence="5" id="KW-1185">Reference proteome</keyword>
<protein>
    <recommendedName>
        <fullName evidence="3">Transposase (putative) gypsy type domain-containing protein</fullName>
    </recommendedName>
</protein>
<dbReference type="Pfam" id="PF04195">
    <property type="entry name" value="Transposase_28"/>
    <property type="match status" value="1"/>
</dbReference>
<gene>
    <name evidence="4" type="ORF">RJ639_047793</name>
</gene>
<name>A0AA89B4S4_9ASTE</name>
<evidence type="ECO:0000313" key="5">
    <source>
        <dbReference type="Proteomes" id="UP001188597"/>
    </source>
</evidence>
<dbReference type="AlphaFoldDB" id="A0AA89B4S4"/>
<accession>A0AA89B4S4</accession>
<reference evidence="4" key="1">
    <citation type="submission" date="2022-12" db="EMBL/GenBank/DDBJ databases">
        <title>Draft genome assemblies for two species of Escallonia (Escalloniales).</title>
        <authorList>
            <person name="Chanderbali A."/>
            <person name="Dervinis C."/>
            <person name="Anghel I."/>
            <person name="Soltis D."/>
            <person name="Soltis P."/>
            <person name="Zapata F."/>
        </authorList>
    </citation>
    <scope>NUCLEOTIDE SEQUENCE</scope>
    <source>
        <strain evidence="4">UCBG64.0493</strain>
        <tissue evidence="4">Leaf</tissue>
    </source>
</reference>
<feature type="region of interest" description="Disordered" evidence="2">
    <location>
        <begin position="635"/>
        <end position="667"/>
    </location>
</feature>
<evidence type="ECO:0000259" key="3">
    <source>
        <dbReference type="Pfam" id="PF04195"/>
    </source>
</evidence>
<feature type="region of interest" description="Disordered" evidence="2">
    <location>
        <begin position="122"/>
        <end position="201"/>
    </location>
</feature>
<evidence type="ECO:0000313" key="4">
    <source>
        <dbReference type="EMBL" id="KAK3021871.1"/>
    </source>
</evidence>
<dbReference type="InterPro" id="IPR007321">
    <property type="entry name" value="Transposase_28"/>
</dbReference>